<gene>
    <name evidence="3" type="ORF">ACFQ0E_01025</name>
</gene>
<feature type="transmembrane region" description="Helical" evidence="2">
    <location>
        <begin position="168"/>
        <end position="187"/>
    </location>
</feature>
<comment type="caution">
    <text evidence="3">The sequence shown here is derived from an EMBL/GenBank/DDBJ whole genome shotgun (WGS) entry which is preliminary data.</text>
</comment>
<dbReference type="Pfam" id="PF11906">
    <property type="entry name" value="DUF3426"/>
    <property type="match status" value="1"/>
</dbReference>
<evidence type="ECO:0000256" key="1">
    <source>
        <dbReference type="SAM" id="MobiDB-lite"/>
    </source>
</evidence>
<dbReference type="InterPro" id="IPR021834">
    <property type="entry name" value="DUF3426"/>
</dbReference>
<reference evidence="4" key="1">
    <citation type="journal article" date="2019" name="Int. J. Syst. Evol. Microbiol.">
        <title>The Global Catalogue of Microorganisms (GCM) 10K type strain sequencing project: providing services to taxonomists for standard genome sequencing and annotation.</title>
        <authorList>
            <consortium name="The Broad Institute Genomics Platform"/>
            <consortium name="The Broad Institute Genome Sequencing Center for Infectious Disease"/>
            <person name="Wu L."/>
            <person name="Ma J."/>
        </authorList>
    </citation>
    <scope>NUCLEOTIDE SEQUENCE [LARGE SCALE GENOMIC DNA]</scope>
    <source>
        <strain evidence="4">CCUG 55585</strain>
    </source>
</reference>
<accession>A0ABW2YAJ0</accession>
<sequence>MFINCPYCKALVSTDPVTDLPPTHCPHCDSLLRRDPETADDVAEVAPLDLGTLLDPRAIAEAAAEAEAHAAARAAAAIETPRVESPAVEATDVASILESVRIDAARQTQPSDDEETAVADTTGATSPPADTRVPPAAVPIAPATATTRRLPSFARNADGSARPARERWLIVAVIALAVLLVLQLLLADRARLAANAQWRPMLATLCSVLRCELPPWREPAAFTLLQRDVRQHPSLPGVLRVSATFRNDARWPQPWPGLQLTLSDINGRPAGQRRFEAQEYLGGTPGQAELASGESATVAMDILEPAPQIVAYDFRFR</sequence>
<keyword evidence="2" id="KW-1133">Transmembrane helix</keyword>
<evidence type="ECO:0000313" key="3">
    <source>
        <dbReference type="EMBL" id="MFD0724170.1"/>
    </source>
</evidence>
<evidence type="ECO:0000256" key="2">
    <source>
        <dbReference type="SAM" id="Phobius"/>
    </source>
</evidence>
<feature type="region of interest" description="Disordered" evidence="1">
    <location>
        <begin position="104"/>
        <end position="136"/>
    </location>
</feature>
<protein>
    <submittedName>
        <fullName evidence="3">DUF3426 domain-containing protein</fullName>
    </submittedName>
</protein>
<keyword evidence="2" id="KW-0812">Transmembrane</keyword>
<dbReference type="EMBL" id="JBHTIF010000001">
    <property type="protein sequence ID" value="MFD0724170.1"/>
    <property type="molecule type" value="Genomic_DNA"/>
</dbReference>
<organism evidence="3 4">
    <name type="scientific">Lysobacter brunescens</name>
    <dbReference type="NCBI Taxonomy" id="262323"/>
    <lineage>
        <taxon>Bacteria</taxon>
        <taxon>Pseudomonadati</taxon>
        <taxon>Pseudomonadota</taxon>
        <taxon>Gammaproteobacteria</taxon>
        <taxon>Lysobacterales</taxon>
        <taxon>Lysobacteraceae</taxon>
        <taxon>Lysobacter</taxon>
    </lineage>
</organism>
<evidence type="ECO:0000313" key="4">
    <source>
        <dbReference type="Proteomes" id="UP001597110"/>
    </source>
</evidence>
<keyword evidence="4" id="KW-1185">Reference proteome</keyword>
<name>A0ABW2YAJ0_9GAMM</name>
<proteinExistence type="predicted"/>
<dbReference type="RefSeq" id="WP_386821847.1">
    <property type="nucleotide sequence ID" value="NZ_JBHTIF010000001.1"/>
</dbReference>
<dbReference type="Proteomes" id="UP001597110">
    <property type="component" value="Unassembled WGS sequence"/>
</dbReference>
<keyword evidence="2" id="KW-0472">Membrane</keyword>